<evidence type="ECO:0000256" key="9">
    <source>
        <dbReference type="RuleBase" id="RU003375"/>
    </source>
</evidence>
<dbReference type="GO" id="GO:0006123">
    <property type="term" value="P:mitochondrial electron transport, cytochrome c to oxygen"/>
    <property type="evidence" value="ECO:0007669"/>
    <property type="project" value="UniProtKB-ARBA"/>
</dbReference>
<feature type="transmembrane region" description="Helical" evidence="10">
    <location>
        <begin position="256"/>
        <end position="275"/>
    </location>
</feature>
<dbReference type="GO" id="GO:0045277">
    <property type="term" value="C:respiratory chain complex IV"/>
    <property type="evidence" value="ECO:0007669"/>
    <property type="project" value="UniProtKB-ARBA"/>
</dbReference>
<comment type="catalytic activity">
    <reaction evidence="8">
        <text>4 Fe(II)-[cytochrome c] + O2 + 8 H(+)(in) = 4 Fe(III)-[cytochrome c] + 2 H2O + 4 H(+)(out)</text>
        <dbReference type="Rhea" id="RHEA:11436"/>
        <dbReference type="Rhea" id="RHEA-COMP:10350"/>
        <dbReference type="Rhea" id="RHEA-COMP:14399"/>
        <dbReference type="ChEBI" id="CHEBI:15377"/>
        <dbReference type="ChEBI" id="CHEBI:15378"/>
        <dbReference type="ChEBI" id="CHEBI:15379"/>
        <dbReference type="ChEBI" id="CHEBI:29033"/>
        <dbReference type="ChEBI" id="CHEBI:29034"/>
        <dbReference type="EC" id="7.1.1.9"/>
    </reaction>
    <physiologicalReaction direction="left-to-right" evidence="8">
        <dbReference type="Rhea" id="RHEA:11437"/>
    </physiologicalReaction>
</comment>
<feature type="transmembrane region" description="Helical" evidence="10">
    <location>
        <begin position="95"/>
        <end position="119"/>
    </location>
</feature>
<evidence type="ECO:0000256" key="5">
    <source>
        <dbReference type="ARBA" id="ARBA00022967"/>
    </source>
</evidence>
<comment type="subcellular location">
    <subcellularLocation>
        <location evidence="1">Mitochondrion inner membrane</location>
        <topology evidence="1">Multi-pass membrane protein</topology>
    </subcellularLocation>
</comment>
<comment type="similarity">
    <text evidence="2 9">Belongs to the cytochrome c oxidase subunit 3 family.</text>
</comment>
<evidence type="ECO:0000313" key="12">
    <source>
        <dbReference type="EMBL" id="CEG19381.1"/>
    </source>
</evidence>
<proteinExistence type="inferred from homology"/>
<dbReference type="Gene3D" id="1.20.120.80">
    <property type="entry name" value="Cytochrome c oxidase, subunit III, four-helix bundle"/>
    <property type="match status" value="1"/>
</dbReference>
<dbReference type="AlphaFoldDB" id="A0A0P1A475"/>
<dbReference type="InterPro" id="IPR013833">
    <property type="entry name" value="Cyt_c_oxidase_su3_a-hlx"/>
</dbReference>
<dbReference type="STRING" id="401625.A0A0P1A475"/>
<dbReference type="Proteomes" id="UP000054845">
    <property type="component" value="Unassembled WGS sequence"/>
</dbReference>
<dbReference type="GO" id="GO:0004129">
    <property type="term" value="F:cytochrome-c oxidase activity"/>
    <property type="evidence" value="ECO:0007669"/>
    <property type="project" value="UniProtKB-EC"/>
</dbReference>
<dbReference type="SUPFAM" id="SSF81452">
    <property type="entry name" value="Cytochrome c oxidase subunit III-like"/>
    <property type="match status" value="1"/>
</dbReference>
<accession>A0A0P1A475</accession>
<evidence type="ECO:0000256" key="10">
    <source>
        <dbReference type="SAM" id="Phobius"/>
    </source>
</evidence>
<evidence type="ECO:0000256" key="1">
    <source>
        <dbReference type="ARBA" id="ARBA00004448"/>
    </source>
</evidence>
<feature type="transmembrane region" description="Helical" evidence="10">
    <location>
        <begin position="26"/>
        <end position="45"/>
    </location>
</feature>
<dbReference type="CDD" id="cd01665">
    <property type="entry name" value="Cyt_c_Oxidase_III"/>
    <property type="match status" value="1"/>
</dbReference>
<name>A0A0P1A475_9BASI</name>
<evidence type="ECO:0000313" key="13">
    <source>
        <dbReference type="Proteomes" id="UP000054845"/>
    </source>
</evidence>
<evidence type="ECO:0000256" key="6">
    <source>
        <dbReference type="ARBA" id="ARBA00022989"/>
    </source>
</evidence>
<dbReference type="PANTHER" id="PTHR11403">
    <property type="entry name" value="CYTOCHROME C OXIDASE SUBUNIT III"/>
    <property type="match status" value="1"/>
</dbReference>
<dbReference type="InterPro" id="IPR035973">
    <property type="entry name" value="Cyt_c_oxidase_su3-like_sf"/>
</dbReference>
<dbReference type="OrthoDB" id="3342220at2759"/>
<evidence type="ECO:0000259" key="11">
    <source>
        <dbReference type="PROSITE" id="PS50253"/>
    </source>
</evidence>
<dbReference type="InterPro" id="IPR000298">
    <property type="entry name" value="Cyt_c_oxidase-like_su3"/>
</dbReference>
<protein>
    <recommendedName>
        <fullName evidence="3 9">Cytochrome c oxidase subunit 3</fullName>
    </recommendedName>
</protein>
<feature type="transmembrane region" description="Helical" evidence="10">
    <location>
        <begin position="57"/>
        <end position="75"/>
    </location>
</feature>
<dbReference type="Gene3D" id="1.10.287.70">
    <property type="match status" value="1"/>
</dbReference>
<dbReference type="InterPro" id="IPR024791">
    <property type="entry name" value="Cyt_c/ubiquinol_Oxase_su3"/>
</dbReference>
<dbReference type="EMBL" id="CCYA01000485">
    <property type="protein sequence ID" value="CEG19381.1"/>
    <property type="molecule type" value="Genomic_DNA"/>
</dbReference>
<dbReference type="FunFam" id="1.10.287.70:FF:000082">
    <property type="entry name" value="Cytochrome c oxidase subunit 3"/>
    <property type="match status" value="1"/>
</dbReference>
<feature type="domain" description="Heme-copper oxidase subunit III family profile" evidence="11">
    <location>
        <begin position="14"/>
        <end position="276"/>
    </location>
</feature>
<keyword evidence="13" id="KW-1185">Reference proteome</keyword>
<dbReference type="PROSITE" id="PS50253">
    <property type="entry name" value="COX3"/>
    <property type="match status" value="1"/>
</dbReference>
<dbReference type="Pfam" id="PF00510">
    <property type="entry name" value="COX3"/>
    <property type="match status" value="1"/>
</dbReference>
<sequence>MTELTNRFDKAQYQAQPFHLVTPSPWPLLSSFALLILTTGAVMYFNGYSTPLPGGPTTLLLLGFLTTAGSIALWFRDVVTEGTFLGDHTFLVQKGISIGVLLFIVSEVFFFLSIFWAYFHSSLSPVVELGAQWPPQGIATINPFELPLLNTILLLSSGASVTYAHHALIGRNRRNAIIGLIFTLVFAVLFTICQGIEYLNAGFTIADGVFGSAFFFSTGFHGIHVLVGTIFLATGFFRLLSYHLTDHHHLGYEGGILYWHFVDGVWLILYVCVYWW</sequence>
<comment type="function">
    <text evidence="9">Component of the cytochrome c oxidase, the last enzyme in the mitochondrial electron transport chain which drives oxidative phosphorylation. The respiratory chain contains 3 multisubunit complexes succinate dehydrogenase (complex II, CII), ubiquinol-cytochrome c oxidoreductase (cytochrome b-c1 complex, complex III, CIII) and cytochrome c oxidase (complex IV, CIV), that cooperate to transfer electrons derived from NADH and succinate to molecular oxygen, creating an electrochemical gradient over the inner membrane that drives transmembrane transport and the ATP synthase. Cytochrome c oxidase is the component of the respiratory chain that catalyzes the reduction of oxygen to water. Electrons originating from reduced cytochrome c in the intermembrane space (IMS) are transferred via the dinuclear copper A center (CU(A)) of subunit 2 and heme A of subunit 1 to the active site in subunit 1, a binuclear center (BNC) formed by heme A3 and copper B (CU(B)). The BNC reduces molecular oxygen to 2 water molecules using 4 electrons from cytochrome c in the IMS and 4 protons from the mitochondrial matrix.</text>
</comment>
<dbReference type="FunFam" id="1.20.120.80:FF:000002">
    <property type="entry name" value="Cytochrome c oxidase subunit 3"/>
    <property type="match status" value="1"/>
</dbReference>
<evidence type="ECO:0000256" key="2">
    <source>
        <dbReference type="ARBA" id="ARBA00010581"/>
    </source>
</evidence>
<keyword evidence="4 9" id="KW-0812">Transmembrane</keyword>
<evidence type="ECO:0000256" key="8">
    <source>
        <dbReference type="ARBA" id="ARBA00049512"/>
    </source>
</evidence>
<organism evidence="12 13">
    <name type="scientific">Ceraceosorus bombacis</name>
    <dbReference type="NCBI Taxonomy" id="401625"/>
    <lineage>
        <taxon>Eukaryota</taxon>
        <taxon>Fungi</taxon>
        <taxon>Dikarya</taxon>
        <taxon>Basidiomycota</taxon>
        <taxon>Ustilaginomycotina</taxon>
        <taxon>Exobasidiomycetes</taxon>
        <taxon>Ceraceosorales</taxon>
        <taxon>Ceraceosoraceae</taxon>
        <taxon>Ceraceosorus</taxon>
    </lineage>
</organism>
<keyword evidence="9" id="KW-0496">Mitochondrion</keyword>
<feature type="non-terminal residue" evidence="12">
    <location>
        <position position="276"/>
    </location>
</feature>
<feature type="transmembrane region" description="Helical" evidence="10">
    <location>
        <begin position="223"/>
        <end position="244"/>
    </location>
</feature>
<keyword evidence="6 10" id="KW-1133">Transmembrane helix</keyword>
<reference evidence="12 13" key="1">
    <citation type="submission" date="2014-09" db="EMBL/GenBank/DDBJ databases">
        <authorList>
            <person name="Magalhaes I.L.F."/>
            <person name="Oliveira U."/>
            <person name="Santos F.R."/>
            <person name="Vidigal T.H.D.A."/>
            <person name="Brescovit A.D."/>
            <person name="Santos A.J."/>
        </authorList>
    </citation>
    <scope>NUCLEOTIDE SEQUENCE [LARGE SCALE GENOMIC DNA]</scope>
</reference>
<dbReference type="InterPro" id="IPR033945">
    <property type="entry name" value="Cyt_c_oxase_su3_dom"/>
</dbReference>
<evidence type="ECO:0000256" key="7">
    <source>
        <dbReference type="ARBA" id="ARBA00023136"/>
    </source>
</evidence>
<dbReference type="PANTHER" id="PTHR11403:SF7">
    <property type="entry name" value="CYTOCHROME C OXIDASE SUBUNIT 3"/>
    <property type="match status" value="1"/>
</dbReference>
<keyword evidence="5" id="KW-1278">Translocase</keyword>
<evidence type="ECO:0000256" key="3">
    <source>
        <dbReference type="ARBA" id="ARBA00015944"/>
    </source>
</evidence>
<evidence type="ECO:0000256" key="4">
    <source>
        <dbReference type="ARBA" id="ARBA00022692"/>
    </source>
</evidence>
<keyword evidence="7 10" id="KW-0472">Membrane</keyword>
<dbReference type="GO" id="GO:0005743">
    <property type="term" value="C:mitochondrial inner membrane"/>
    <property type="evidence" value="ECO:0007669"/>
    <property type="project" value="UniProtKB-SubCell"/>
</dbReference>
<feature type="transmembrane region" description="Helical" evidence="10">
    <location>
        <begin position="175"/>
        <end position="192"/>
    </location>
</feature>